<dbReference type="InterPro" id="IPR011777">
    <property type="entry name" value="Geranylgeranyl_Rdtase_fam"/>
</dbReference>
<dbReference type="Gene3D" id="3.50.50.60">
    <property type="entry name" value="FAD/NAD(P)-binding domain"/>
    <property type="match status" value="1"/>
</dbReference>
<dbReference type="Pfam" id="PF01266">
    <property type="entry name" value="DAO"/>
    <property type="match status" value="1"/>
</dbReference>
<proteinExistence type="predicted"/>
<dbReference type="InterPro" id="IPR036188">
    <property type="entry name" value="FAD/NAD-bd_sf"/>
</dbReference>
<dbReference type="Proteomes" id="UP000830835">
    <property type="component" value="Unassembled WGS sequence"/>
</dbReference>
<dbReference type="InterPro" id="IPR006076">
    <property type="entry name" value="FAD-dep_OxRdtase"/>
</dbReference>
<accession>A0ABT0CDU6</accession>
<dbReference type="SUPFAM" id="SSF51905">
    <property type="entry name" value="FAD/NAD(P)-binding domain"/>
    <property type="match status" value="1"/>
</dbReference>
<evidence type="ECO:0000259" key="1">
    <source>
        <dbReference type="Pfam" id="PF01266"/>
    </source>
</evidence>
<comment type="caution">
    <text evidence="2">The sequence shown here is derived from an EMBL/GenBank/DDBJ whole genome shotgun (WGS) entry which is preliminary data.</text>
</comment>
<reference evidence="2" key="1">
    <citation type="submission" date="2021-02" db="EMBL/GenBank/DDBJ databases">
        <title>The CRISPR/cas machinery reduction and long-range gene transfer in the hot spring cyanobacterium Synechococcus.</title>
        <authorList>
            <person name="Dvorak P."/>
            <person name="Jahodarova E."/>
            <person name="Hasler P."/>
            <person name="Poulickova A."/>
        </authorList>
    </citation>
    <scope>NUCLEOTIDE SEQUENCE</scope>
    <source>
        <strain evidence="2">Rupite</strain>
    </source>
</reference>
<name>A0ABT0CDU6_THEVL</name>
<dbReference type="PANTHER" id="PTHR42685:SF22">
    <property type="entry name" value="CONDITIONED MEDIUM FACTOR RECEPTOR 1"/>
    <property type="match status" value="1"/>
</dbReference>
<dbReference type="NCBIfam" id="TIGR02032">
    <property type="entry name" value="GG-red-SF"/>
    <property type="match status" value="1"/>
</dbReference>
<dbReference type="RefSeq" id="WP_244352023.1">
    <property type="nucleotide sequence ID" value="NZ_JAFIRA010000041.1"/>
</dbReference>
<evidence type="ECO:0000313" key="2">
    <source>
        <dbReference type="EMBL" id="MCJ2543947.1"/>
    </source>
</evidence>
<organism evidence="2 3">
    <name type="scientific">Thermostichus vulcanus str. 'Rupite'</name>
    <dbReference type="NCBI Taxonomy" id="2813851"/>
    <lineage>
        <taxon>Bacteria</taxon>
        <taxon>Bacillati</taxon>
        <taxon>Cyanobacteriota</taxon>
        <taxon>Cyanophyceae</taxon>
        <taxon>Thermostichales</taxon>
        <taxon>Thermostichaceae</taxon>
        <taxon>Thermostichus</taxon>
    </lineage>
</organism>
<dbReference type="EMBL" id="JAFIRA010000041">
    <property type="protein sequence ID" value="MCJ2543947.1"/>
    <property type="molecule type" value="Genomic_DNA"/>
</dbReference>
<sequence>MSQLYDCVIVGAGPAGGSAAYHLAKRGRSVLVLEKEPLPRYKPCGGGVSPMVAAWFDFDFGPAISLTIRQIRYTWCSGDPVVADLDLKDPVWMVRRDVFDHYLIQQAQGQGATLQAECAVSGIEWQSDRWQVMTASGPVWGRYLIGADGAKGSMAKWLGFQERQRRLAAALEAEVPVAQPETAAAHFDFGAVSNGYIWNFPKADGYSIGAGTFRGGEKQNLREIAAGYAQTFGVDLNSVKQFGHPICLWDEDQPLHTQNALLAGDAACVIDPFTAEGIRPSLLTGLLAAQAIDSALAGNGDALAHYSAQVQQEWGSEMRWAKRIAALFYRFPGLGYKVGVKRPGATRRMGQILVGELRYSDVAASAIRKLSGGLFS</sequence>
<dbReference type="PANTHER" id="PTHR42685">
    <property type="entry name" value="GERANYLGERANYL DIPHOSPHATE REDUCTASE"/>
    <property type="match status" value="1"/>
</dbReference>
<dbReference type="PRINTS" id="PR00420">
    <property type="entry name" value="RNGMNOXGNASE"/>
</dbReference>
<feature type="domain" description="FAD dependent oxidoreductase" evidence="1">
    <location>
        <begin position="6"/>
        <end position="40"/>
    </location>
</feature>
<gene>
    <name evidence="2" type="ORF">JX360_13715</name>
</gene>
<keyword evidence="3" id="KW-1185">Reference proteome</keyword>
<evidence type="ECO:0000313" key="3">
    <source>
        <dbReference type="Proteomes" id="UP000830835"/>
    </source>
</evidence>
<dbReference type="InterPro" id="IPR050407">
    <property type="entry name" value="Geranylgeranyl_reductase"/>
</dbReference>
<protein>
    <submittedName>
        <fullName evidence="2">Geranylgeranyl reductase family protein</fullName>
    </submittedName>
</protein>